<keyword evidence="3" id="KW-1185">Reference proteome</keyword>
<protein>
    <submittedName>
        <fullName evidence="2">Uncharacterized protein</fullName>
    </submittedName>
</protein>
<evidence type="ECO:0000256" key="1">
    <source>
        <dbReference type="SAM" id="SignalP"/>
    </source>
</evidence>
<sequence>MSIKLSTSFRIALVALLAGVSQAQTPPPKVADNPAIDPTKAIDKGLAMPTPLDKFLALTLLVQTKEIDWSGTFTAIAVDIDPDQFTDVEVQIPQVLGIRIADGVMAVQAKDAEMLGKAASDIEKLAAKLKVPDGDLARARKARSMANEGKWLDVFRELGFLQQDIMQKLEQNPKDPGSTLLMVGGWLQGSRYTSRLIIDNYSDASSNILREPLLVDALMKKMADLPEAIKKAPSVAKIAADLPKMRKIVDVKIDQAIKKEAVEEVSSLSTSCVKTMLGE</sequence>
<evidence type="ECO:0000313" key="2">
    <source>
        <dbReference type="EMBL" id="MCW1922508.1"/>
    </source>
</evidence>
<name>A0ABT3GFW2_9BACT</name>
<evidence type="ECO:0000313" key="3">
    <source>
        <dbReference type="Proteomes" id="UP001320876"/>
    </source>
</evidence>
<organism evidence="2 3">
    <name type="scientific">Luteolibacter arcticus</name>
    <dbReference type="NCBI Taxonomy" id="1581411"/>
    <lineage>
        <taxon>Bacteria</taxon>
        <taxon>Pseudomonadati</taxon>
        <taxon>Verrucomicrobiota</taxon>
        <taxon>Verrucomicrobiia</taxon>
        <taxon>Verrucomicrobiales</taxon>
        <taxon>Verrucomicrobiaceae</taxon>
        <taxon>Luteolibacter</taxon>
    </lineage>
</organism>
<feature type="signal peptide" evidence="1">
    <location>
        <begin position="1"/>
        <end position="23"/>
    </location>
</feature>
<comment type="caution">
    <text evidence="2">The sequence shown here is derived from an EMBL/GenBank/DDBJ whole genome shotgun (WGS) entry which is preliminary data.</text>
</comment>
<dbReference type="Proteomes" id="UP001320876">
    <property type="component" value="Unassembled WGS sequence"/>
</dbReference>
<gene>
    <name evidence="2" type="ORF">OKA05_08075</name>
</gene>
<proteinExistence type="predicted"/>
<accession>A0ABT3GFW2</accession>
<dbReference type="EMBL" id="JAPDDT010000002">
    <property type="protein sequence ID" value="MCW1922508.1"/>
    <property type="molecule type" value="Genomic_DNA"/>
</dbReference>
<keyword evidence="1" id="KW-0732">Signal</keyword>
<reference evidence="2 3" key="1">
    <citation type="submission" date="2022-10" db="EMBL/GenBank/DDBJ databases">
        <title>Luteolibacter arcticus strain CCTCC AB 2014275, whole genome shotgun sequencing project.</title>
        <authorList>
            <person name="Zhao G."/>
            <person name="Shen L."/>
        </authorList>
    </citation>
    <scope>NUCLEOTIDE SEQUENCE [LARGE SCALE GENOMIC DNA]</scope>
    <source>
        <strain evidence="2 3">CCTCC AB 2014275</strain>
    </source>
</reference>
<feature type="chain" id="PRO_5046901062" evidence="1">
    <location>
        <begin position="24"/>
        <end position="279"/>
    </location>
</feature>
<dbReference type="RefSeq" id="WP_264486615.1">
    <property type="nucleotide sequence ID" value="NZ_JAPDDT010000002.1"/>
</dbReference>